<proteinExistence type="predicted"/>
<gene>
    <name evidence="2" type="ORF">HYN43_010150</name>
</gene>
<accession>A0A494VQR9</accession>
<dbReference type="AlphaFoldDB" id="A0A494VQR9"/>
<organism evidence="2 3">
    <name type="scientific">Mucilaginibacter celer</name>
    <dbReference type="NCBI Taxonomy" id="2305508"/>
    <lineage>
        <taxon>Bacteria</taxon>
        <taxon>Pseudomonadati</taxon>
        <taxon>Bacteroidota</taxon>
        <taxon>Sphingobacteriia</taxon>
        <taxon>Sphingobacteriales</taxon>
        <taxon>Sphingobacteriaceae</taxon>
        <taxon>Mucilaginibacter</taxon>
    </lineage>
</organism>
<dbReference type="InterPro" id="IPR023996">
    <property type="entry name" value="TonB-dep_OMP_SusC/RagA"/>
</dbReference>
<dbReference type="SUPFAM" id="SSF56935">
    <property type="entry name" value="Porins"/>
    <property type="match status" value="1"/>
</dbReference>
<dbReference type="NCBIfam" id="TIGR04056">
    <property type="entry name" value="OMP_RagA_SusC"/>
    <property type="match status" value="1"/>
</dbReference>
<dbReference type="InterPro" id="IPR037066">
    <property type="entry name" value="Plug_dom_sf"/>
</dbReference>
<dbReference type="EMBL" id="CP032869">
    <property type="protein sequence ID" value="AYL95630.1"/>
    <property type="molecule type" value="Genomic_DNA"/>
</dbReference>
<evidence type="ECO:0000313" key="2">
    <source>
        <dbReference type="EMBL" id="AYL95630.1"/>
    </source>
</evidence>
<dbReference type="InterPro" id="IPR023997">
    <property type="entry name" value="TonB-dep_OMP_SusC/RagA_CS"/>
</dbReference>
<protein>
    <submittedName>
        <fullName evidence="2">SusC/RagA family TonB-linked outer membrane protein</fullName>
    </submittedName>
</protein>
<dbReference type="InterPro" id="IPR012910">
    <property type="entry name" value="Plug_dom"/>
</dbReference>
<dbReference type="Gene3D" id="2.170.130.10">
    <property type="entry name" value="TonB-dependent receptor, plug domain"/>
    <property type="match status" value="1"/>
</dbReference>
<dbReference type="InterPro" id="IPR008969">
    <property type="entry name" value="CarboxyPept-like_regulatory"/>
</dbReference>
<evidence type="ECO:0000313" key="3">
    <source>
        <dbReference type="Proteomes" id="UP000270046"/>
    </source>
</evidence>
<dbReference type="NCBIfam" id="TIGR04057">
    <property type="entry name" value="SusC_RagA_signa"/>
    <property type="match status" value="1"/>
</dbReference>
<dbReference type="SUPFAM" id="SSF49464">
    <property type="entry name" value="Carboxypeptidase regulatory domain-like"/>
    <property type="match status" value="1"/>
</dbReference>
<dbReference type="Pfam" id="PF13715">
    <property type="entry name" value="CarbopepD_reg_2"/>
    <property type="match status" value="1"/>
</dbReference>
<keyword evidence="3" id="KW-1185">Reference proteome</keyword>
<dbReference type="KEGG" id="muh:HYN43_010150"/>
<name>A0A494VQR9_9SPHI</name>
<dbReference type="OrthoDB" id="721000at2"/>
<dbReference type="RefSeq" id="WP_119411588.1">
    <property type="nucleotide sequence ID" value="NZ_CP032869.1"/>
</dbReference>
<dbReference type="Gene3D" id="2.60.40.1120">
    <property type="entry name" value="Carboxypeptidase-like, regulatory domain"/>
    <property type="match status" value="1"/>
</dbReference>
<sequence length="1091" mass="120971">MLKFYNLLKRIWVLKIPNYSRPVILLVAFTVFCCLYADNASAQVKSKTKFTITGIVTDTSGVAVIGANIVPVNVKGNSTATDANGKFILDVEPGTILKISYVGYQEQKVTVSPDQKYLKIILNLTKSQFDDVVVTAYSRKQTRESVVGSVTTIKPGVLKIPASNLTNALAGQAAGIIAFQPSGQPGLDNSNFFIRGVTTFGYKQNPLILIDNVELSTSDLARLNVDDIESFSIFKDASATALYGARGGNGVILVKTKEGKAGKAQINARLENSSSQSIKSLDIADPITYMKLFNEATTTRFPLDPQPYSQNQILNTQATIAKAPGSNQYVYPAVNWLDMLFKNRTSTQRADLSISGGGGVARYYVASSYSGDNGILRTDVRNNNNNNVKFQNYQLRSNVNINVSSKTELVVRLWGNFNEYNGPQTADGGFSTDMYNYALHTSPVDFPAYYPPDDANLLTKHILFGNKAASNGSLSYINPYAQLLKGHKNYSESRMQAQLELNQNLDFLAAGLNFRGMFSTNRYSSFQSARAYLPFYYTATNYDPQTNKYVLQWLNPQPGQAQEYLSYVPGGSTLNTYLQFQGNLDYAHTFGKNHSVQATVIMNREQTTNGNAGTLFDALPYRNLTLAGNVSYGYKGRYYINGNFGYNGSERFSANHRYGFFPTIGSSWIISDEKFWGKLYNIFDRVKLRASYGTVGNDAISGQRFYYLSDVNMASNGDGSQGNSASFGTSGYSRPGVKINNYENDAITWETSKQLNLGLELTMFKQINLIVEVYRNNKYDILQTLGNDNIPATMGLEADVAANVGKVQSKGIDISLDGTQRLSKDLSITARGNFTFATNKFLEYAQPGYKEAYRSIIGQPLYRNSGYLAERLFVDDSEAANSPTQIFSSKGPAPMGGDIKYRDLNGDGKIDAADQTYYGYPTVPEIVYGFGFTTAWKNFDLSTFFQGRARVSFTIDPSTTSPFIKSAESQFNGNTQLLQAFADNHWSEDNQNLYAMYPRLGTDGDIITNNRQSSTWWLRDGSFLRLKSVEFGYSLSKQLIKRLGVRGARIYFNGLNLITWSPFKLWDPEQGGNAFAYPVQKVYNLGLSVNL</sequence>
<dbReference type="FunFam" id="2.170.130.10:FF:000003">
    <property type="entry name" value="SusC/RagA family TonB-linked outer membrane protein"/>
    <property type="match status" value="1"/>
</dbReference>
<dbReference type="Pfam" id="PF07715">
    <property type="entry name" value="Plug"/>
    <property type="match status" value="1"/>
</dbReference>
<feature type="domain" description="TonB-dependent receptor plug" evidence="1">
    <location>
        <begin position="144"/>
        <end position="251"/>
    </location>
</feature>
<reference evidence="2 3" key="1">
    <citation type="submission" date="2018-10" db="EMBL/GenBank/DDBJ databases">
        <title>Genome sequencing of Mucilaginibacter sp. HYN0043.</title>
        <authorList>
            <person name="Kim M."/>
            <person name="Yi H."/>
        </authorList>
    </citation>
    <scope>NUCLEOTIDE SEQUENCE [LARGE SCALE GENOMIC DNA]</scope>
    <source>
        <strain evidence="2 3">HYN0043</strain>
    </source>
</reference>
<dbReference type="Proteomes" id="UP000270046">
    <property type="component" value="Chromosome"/>
</dbReference>
<evidence type="ECO:0000259" key="1">
    <source>
        <dbReference type="Pfam" id="PF07715"/>
    </source>
</evidence>